<dbReference type="GeneTree" id="ENSGT00390000009751"/>
<dbReference type="Bgee" id="ENSOCUG00000036333">
    <property type="expression patterns" value="Expressed in testis and 12 other cell types or tissues"/>
</dbReference>
<reference evidence="2 3" key="1">
    <citation type="journal article" date="2011" name="Nature">
        <title>A high-resolution map of human evolutionary constraint using 29 mammals.</title>
        <authorList>
            <person name="Lindblad-Toh K."/>
            <person name="Garber M."/>
            <person name="Zuk O."/>
            <person name="Lin M.F."/>
            <person name="Parker B.J."/>
            <person name="Washietl S."/>
            <person name="Kheradpour P."/>
            <person name="Ernst J."/>
            <person name="Jordan G."/>
            <person name="Mauceli E."/>
            <person name="Ward L.D."/>
            <person name="Lowe C.B."/>
            <person name="Holloway A.K."/>
            <person name="Clamp M."/>
            <person name="Gnerre S."/>
            <person name="Alfoldi J."/>
            <person name="Beal K."/>
            <person name="Chang J."/>
            <person name="Clawson H."/>
            <person name="Cuff J."/>
            <person name="Di Palma F."/>
            <person name="Fitzgerald S."/>
            <person name="Flicek P."/>
            <person name="Guttman M."/>
            <person name="Hubisz M.J."/>
            <person name="Jaffe D.B."/>
            <person name="Jungreis I."/>
            <person name="Kent W.J."/>
            <person name="Kostka D."/>
            <person name="Lara M."/>
            <person name="Martins A.L."/>
            <person name="Massingham T."/>
            <person name="Moltke I."/>
            <person name="Raney B.J."/>
            <person name="Rasmussen M.D."/>
            <person name="Robinson J."/>
            <person name="Stark A."/>
            <person name="Vilella A.J."/>
            <person name="Wen J."/>
            <person name="Xie X."/>
            <person name="Zody M.C."/>
            <person name="Baldwin J."/>
            <person name="Bloom T."/>
            <person name="Chin C.W."/>
            <person name="Heiman D."/>
            <person name="Nicol R."/>
            <person name="Nusbaum C."/>
            <person name="Young S."/>
            <person name="Wilkinson J."/>
            <person name="Worley K.C."/>
            <person name="Kovar C.L."/>
            <person name="Muzny D.M."/>
            <person name="Gibbs R.A."/>
            <person name="Cree A."/>
            <person name="Dihn H.H."/>
            <person name="Fowler G."/>
            <person name="Jhangiani S."/>
            <person name="Joshi V."/>
            <person name="Lee S."/>
            <person name="Lewis L.R."/>
            <person name="Nazareth L.V."/>
            <person name="Okwuonu G."/>
            <person name="Santibanez J."/>
            <person name="Warren W.C."/>
            <person name="Mardis E.R."/>
            <person name="Weinstock G.M."/>
            <person name="Wilson R.K."/>
            <person name="Delehaunty K."/>
            <person name="Dooling D."/>
            <person name="Fronik C."/>
            <person name="Fulton L."/>
            <person name="Fulton B."/>
            <person name="Graves T."/>
            <person name="Minx P."/>
            <person name="Sodergren E."/>
            <person name="Birney E."/>
            <person name="Margulies E.H."/>
            <person name="Herrero J."/>
            <person name="Green E.D."/>
            <person name="Haussler D."/>
            <person name="Siepel A."/>
            <person name="Goldman N."/>
            <person name="Pollard K.S."/>
            <person name="Pedersen J.S."/>
            <person name="Lander E.S."/>
            <person name="Kellis M."/>
        </authorList>
    </citation>
    <scope>NUCLEOTIDE SEQUENCE [LARGE SCALE GENOMIC DNA]</scope>
    <source>
        <strain evidence="2 3">Thorbecke inbred</strain>
    </source>
</reference>
<evidence type="ECO:0000313" key="2">
    <source>
        <dbReference type="Ensembl" id="ENSOCUP00000041824.1"/>
    </source>
</evidence>
<reference evidence="2" key="2">
    <citation type="submission" date="2025-08" db="UniProtKB">
        <authorList>
            <consortium name="Ensembl"/>
        </authorList>
    </citation>
    <scope>IDENTIFICATION</scope>
    <source>
        <strain evidence="2">Thorbecke</strain>
    </source>
</reference>
<dbReference type="InParanoid" id="A0A5F9D6L2"/>
<feature type="compositionally biased region" description="Polar residues" evidence="1">
    <location>
        <begin position="1"/>
        <end position="21"/>
    </location>
</feature>
<reference evidence="2" key="3">
    <citation type="submission" date="2025-09" db="UniProtKB">
        <authorList>
            <consortium name="Ensembl"/>
        </authorList>
    </citation>
    <scope>IDENTIFICATION</scope>
    <source>
        <strain evidence="2">Thorbecke</strain>
    </source>
</reference>
<proteinExistence type="predicted"/>
<feature type="region of interest" description="Disordered" evidence="1">
    <location>
        <begin position="1"/>
        <end position="69"/>
    </location>
</feature>
<dbReference type="InterPro" id="IPR029272">
    <property type="entry name" value="CCDC7"/>
</dbReference>
<sequence>MKPSKNQLATNNDTLPNASEVTNKKRQLDSPSPHQPKEKPSEKLVHNKIEPMVLRSDPPTNESLAQYSLPVPSSKTREFIMNDEKIKAVTKHLEMLVSTLEETYGPRTKKGEEPIEKSDNKELNLSVGDDMNLFLQRCSHLATQLEDAVKEEHNVCILCKLPSVKY</sequence>
<accession>A0A5F9D6L2</accession>
<dbReference type="Pfam" id="PF15368">
    <property type="entry name" value="BioT2"/>
    <property type="match status" value="1"/>
</dbReference>
<feature type="compositionally biased region" description="Polar residues" evidence="1">
    <location>
        <begin position="58"/>
        <end position="69"/>
    </location>
</feature>
<dbReference type="AlphaFoldDB" id="A0A5F9D6L2"/>
<dbReference type="PANTHER" id="PTHR22035:SF4">
    <property type="entry name" value="COILED-COIL DOMAIN-CONTAINING PROTEIN 7"/>
    <property type="match status" value="1"/>
</dbReference>
<name>A0A5F9D6L2_RABIT</name>
<organism evidence="2 3">
    <name type="scientific">Oryctolagus cuniculus</name>
    <name type="common">Rabbit</name>
    <dbReference type="NCBI Taxonomy" id="9986"/>
    <lineage>
        <taxon>Eukaryota</taxon>
        <taxon>Metazoa</taxon>
        <taxon>Chordata</taxon>
        <taxon>Craniata</taxon>
        <taxon>Vertebrata</taxon>
        <taxon>Euteleostomi</taxon>
        <taxon>Mammalia</taxon>
        <taxon>Eutheria</taxon>
        <taxon>Euarchontoglires</taxon>
        <taxon>Glires</taxon>
        <taxon>Lagomorpha</taxon>
        <taxon>Leporidae</taxon>
        <taxon>Oryctolagus</taxon>
    </lineage>
</organism>
<evidence type="ECO:0000313" key="3">
    <source>
        <dbReference type="Proteomes" id="UP000001811"/>
    </source>
</evidence>
<evidence type="ECO:0008006" key="4">
    <source>
        <dbReference type="Google" id="ProtNLM"/>
    </source>
</evidence>
<keyword evidence="3" id="KW-1185">Reference proteome</keyword>
<dbReference type="Proteomes" id="UP000001811">
    <property type="component" value="Chromosome 16"/>
</dbReference>
<feature type="compositionally biased region" description="Basic and acidic residues" evidence="1">
    <location>
        <begin position="35"/>
        <end position="49"/>
    </location>
</feature>
<dbReference type="EMBL" id="AAGW02059444">
    <property type="status" value="NOT_ANNOTATED_CDS"/>
    <property type="molecule type" value="Genomic_DNA"/>
</dbReference>
<dbReference type="Ensembl" id="ENSOCUT00000047153.1">
    <property type="protein sequence ID" value="ENSOCUP00000041824.1"/>
    <property type="gene ID" value="ENSOCUG00000036333.1"/>
</dbReference>
<dbReference type="PANTHER" id="PTHR22035">
    <property type="entry name" value="COILED-COIL DOMAIN-CONTAINING PROTEIN 7"/>
    <property type="match status" value="1"/>
</dbReference>
<protein>
    <recommendedName>
        <fullName evidence="4">Coiled-coil domain containing 7</fullName>
    </recommendedName>
</protein>
<evidence type="ECO:0000256" key="1">
    <source>
        <dbReference type="SAM" id="MobiDB-lite"/>
    </source>
</evidence>